<evidence type="ECO:0000313" key="10">
    <source>
        <dbReference type="Proteomes" id="UP000316726"/>
    </source>
</evidence>
<keyword evidence="5 7" id="KW-0802">TPR repeat</keyword>
<dbReference type="GO" id="GO:0120170">
    <property type="term" value="F:intraciliary transport particle B binding"/>
    <property type="evidence" value="ECO:0007669"/>
    <property type="project" value="TreeGrafter"/>
</dbReference>
<dbReference type="OrthoDB" id="95390at2759"/>
<gene>
    <name evidence="9" type="ORF">A3770_04p30710</name>
</gene>
<dbReference type="PANTHER" id="PTHR14781">
    <property type="entry name" value="INTRAFLAGELLAR TRANSPORT PROTEIN 56"/>
    <property type="match status" value="1"/>
</dbReference>
<evidence type="ECO:0000256" key="3">
    <source>
        <dbReference type="ARBA" id="ARBA00019387"/>
    </source>
</evidence>
<dbReference type="Pfam" id="PF12895">
    <property type="entry name" value="ANAPC3"/>
    <property type="match status" value="1"/>
</dbReference>
<comment type="subcellular location">
    <subcellularLocation>
        <location evidence="1">Cell projection</location>
        <location evidence="1">Cilium</location>
    </subcellularLocation>
</comment>
<evidence type="ECO:0000313" key="9">
    <source>
        <dbReference type="EMBL" id="QDZ20553.1"/>
    </source>
</evidence>
<comment type="similarity">
    <text evidence="2">Belongs to the IFT56 family.</text>
</comment>
<organism evidence="9 10">
    <name type="scientific">Chloropicon primus</name>
    <dbReference type="NCBI Taxonomy" id="1764295"/>
    <lineage>
        <taxon>Eukaryota</taxon>
        <taxon>Viridiplantae</taxon>
        <taxon>Chlorophyta</taxon>
        <taxon>Chloropicophyceae</taxon>
        <taxon>Chloropicales</taxon>
        <taxon>Chloropicaceae</taxon>
        <taxon>Chloropicon</taxon>
    </lineage>
</organism>
<evidence type="ECO:0000256" key="8">
    <source>
        <dbReference type="SAM" id="MobiDB-lite"/>
    </source>
</evidence>
<dbReference type="PANTHER" id="PTHR14781:SF0">
    <property type="entry name" value="INTRAFLAGELLAR TRANSPORT PROTEIN 56"/>
    <property type="match status" value="1"/>
</dbReference>
<feature type="region of interest" description="Disordered" evidence="8">
    <location>
        <begin position="1"/>
        <end position="20"/>
    </location>
</feature>
<accession>A0A5B8MJA6</accession>
<evidence type="ECO:0000256" key="1">
    <source>
        <dbReference type="ARBA" id="ARBA00004138"/>
    </source>
</evidence>
<dbReference type="EMBL" id="CP031037">
    <property type="protein sequence ID" value="QDZ20553.1"/>
    <property type="molecule type" value="Genomic_DNA"/>
</dbReference>
<name>A0A5B8MJA6_9CHLO</name>
<evidence type="ECO:0000256" key="5">
    <source>
        <dbReference type="ARBA" id="ARBA00022803"/>
    </source>
</evidence>
<feature type="repeat" description="TPR" evidence="7">
    <location>
        <begin position="58"/>
        <end position="91"/>
    </location>
</feature>
<dbReference type="Pfam" id="PF13432">
    <property type="entry name" value="TPR_16"/>
    <property type="match status" value="1"/>
</dbReference>
<evidence type="ECO:0000256" key="6">
    <source>
        <dbReference type="ARBA" id="ARBA00023273"/>
    </source>
</evidence>
<evidence type="ECO:0000256" key="7">
    <source>
        <dbReference type="PROSITE-ProRule" id="PRU00339"/>
    </source>
</evidence>
<dbReference type="GO" id="GO:0036064">
    <property type="term" value="C:ciliary basal body"/>
    <property type="evidence" value="ECO:0007669"/>
    <property type="project" value="TreeGrafter"/>
</dbReference>
<dbReference type="Gene3D" id="1.25.40.10">
    <property type="entry name" value="Tetratricopeptide repeat domain"/>
    <property type="match status" value="3"/>
</dbReference>
<reference evidence="9 10" key="1">
    <citation type="submission" date="2018-07" db="EMBL/GenBank/DDBJ databases">
        <title>The complete nuclear genome of the prasinophyte Chloropicon primus (CCMP1205).</title>
        <authorList>
            <person name="Pombert J.-F."/>
            <person name="Otis C."/>
            <person name="Turmel M."/>
            <person name="Lemieux C."/>
        </authorList>
    </citation>
    <scope>NUCLEOTIDE SEQUENCE [LARGE SCALE GENOMIC DNA]</scope>
    <source>
        <strain evidence="9 10">CCMP1205</strain>
    </source>
</reference>
<evidence type="ECO:0000256" key="4">
    <source>
        <dbReference type="ARBA" id="ARBA00022737"/>
    </source>
</evidence>
<dbReference type="InterPro" id="IPR011990">
    <property type="entry name" value="TPR-like_helical_dom_sf"/>
</dbReference>
<dbReference type="GO" id="GO:0035735">
    <property type="term" value="P:intraciliary transport involved in cilium assembly"/>
    <property type="evidence" value="ECO:0007669"/>
    <property type="project" value="TreeGrafter"/>
</dbReference>
<dbReference type="AlphaFoldDB" id="A0A5B8MJA6"/>
<protein>
    <recommendedName>
        <fullName evidence="3">Intraflagellar transport protein 56</fullName>
    </recommendedName>
</protein>
<sequence length="551" mass="63166">MILSKSRVAPTANKPSSKNQEAKLPALDDFLSSRDYKGAITLLEFQQKPEADLSLEDSEHMLWLAYSYFHFGEHDKALKIYKQLLDVSNENCSVYSTYIAACLYYVGKYEEAERYALEGPASRLRTRLLFHIANKQNDETKLMEYHQQLTDSIEDQLSLAAMHFLRTHYNEATDIYKKLLLDNRDFVALNVYIALCYSKLDYYDVSLEILSVYLQAFPDSSFAVNLKACNQFKLFNGRSAENELKVLQDYGKALMEDSLIKHNSCVFRGGDNAMQVLPKLIDLIPEARLNMVVYHLRSGSIEEAFKLVSDIEPSNPQEYILKAIVHAILGQNNVNQEQINAAQHNFNLVGGSASECDTIPGRQCMASSYFLLKQFEDVLVYLKSIKSYLASDDRFNWNYGIALAANGEYEEAEEALLQVQNEDFKEDYCYLSWLAKTYIANGKARLAWELYLRVESSDDSFNLLQLIANECYSAAAYYFAAKAFDVLERLDPNPDYWDGKRGACIGVFKDIVEGKESRELMKDIKSMLRYTSNPQVEYILKTMTKWEQSSY</sequence>
<dbReference type="GO" id="GO:0030992">
    <property type="term" value="C:intraciliary transport particle B"/>
    <property type="evidence" value="ECO:0007669"/>
    <property type="project" value="TreeGrafter"/>
</dbReference>
<dbReference type="STRING" id="1764295.A0A5B8MJA6"/>
<evidence type="ECO:0000256" key="2">
    <source>
        <dbReference type="ARBA" id="ARBA00007834"/>
    </source>
</evidence>
<dbReference type="SUPFAM" id="SSF48452">
    <property type="entry name" value="TPR-like"/>
    <property type="match status" value="2"/>
</dbReference>
<dbReference type="InterPro" id="IPR019734">
    <property type="entry name" value="TPR_rpt"/>
</dbReference>
<dbReference type="FunFam" id="1.25.40.10:FF:001373">
    <property type="entry name" value="Tetratricopeptide repeat domain 26"/>
    <property type="match status" value="1"/>
</dbReference>
<dbReference type="Proteomes" id="UP000316726">
    <property type="component" value="Chromosome 4"/>
</dbReference>
<dbReference type="InterPro" id="IPR030511">
    <property type="entry name" value="TTC26"/>
</dbReference>
<proteinExistence type="inferred from homology"/>
<keyword evidence="4" id="KW-0677">Repeat</keyword>
<dbReference type="GO" id="GO:0097546">
    <property type="term" value="C:ciliary base"/>
    <property type="evidence" value="ECO:0007669"/>
    <property type="project" value="TreeGrafter"/>
</dbReference>
<keyword evidence="10" id="KW-1185">Reference proteome</keyword>
<dbReference type="GO" id="GO:0035720">
    <property type="term" value="P:intraciliary anterograde transport"/>
    <property type="evidence" value="ECO:0007669"/>
    <property type="project" value="TreeGrafter"/>
</dbReference>
<dbReference type="PROSITE" id="PS50005">
    <property type="entry name" value="TPR"/>
    <property type="match status" value="1"/>
</dbReference>
<keyword evidence="6" id="KW-0966">Cell projection</keyword>